<proteinExistence type="predicted"/>
<organism evidence="2 3">
    <name type="scientific">Phyllostomus discolor</name>
    <name type="common">pale spear-nosed bat</name>
    <dbReference type="NCBI Taxonomy" id="89673"/>
    <lineage>
        <taxon>Eukaryota</taxon>
        <taxon>Metazoa</taxon>
        <taxon>Chordata</taxon>
        <taxon>Craniata</taxon>
        <taxon>Vertebrata</taxon>
        <taxon>Euteleostomi</taxon>
        <taxon>Mammalia</taxon>
        <taxon>Eutheria</taxon>
        <taxon>Laurasiatheria</taxon>
        <taxon>Chiroptera</taxon>
        <taxon>Yangochiroptera</taxon>
        <taxon>Phyllostomidae</taxon>
        <taxon>Phyllostominae</taxon>
        <taxon>Phyllostomus</taxon>
    </lineage>
</organism>
<keyword evidence="1" id="KW-0812">Transmembrane</keyword>
<evidence type="ECO:0000256" key="1">
    <source>
        <dbReference type="SAM" id="Phobius"/>
    </source>
</evidence>
<protein>
    <submittedName>
        <fullName evidence="2">Uncharacterized protein</fullName>
    </submittedName>
</protein>
<keyword evidence="1" id="KW-0472">Membrane</keyword>
<evidence type="ECO:0000313" key="2">
    <source>
        <dbReference type="EMBL" id="KAF6090917.1"/>
    </source>
</evidence>
<feature type="transmembrane region" description="Helical" evidence="1">
    <location>
        <begin position="16"/>
        <end position="34"/>
    </location>
</feature>
<dbReference type="Proteomes" id="UP000664940">
    <property type="component" value="Unassembled WGS sequence"/>
</dbReference>
<dbReference type="EMBL" id="JABVXQ010000009">
    <property type="protein sequence ID" value="KAF6090917.1"/>
    <property type="molecule type" value="Genomic_DNA"/>
</dbReference>
<evidence type="ECO:0000313" key="3">
    <source>
        <dbReference type="Proteomes" id="UP000664940"/>
    </source>
</evidence>
<comment type="caution">
    <text evidence="2">The sequence shown here is derived from an EMBL/GenBank/DDBJ whole genome shotgun (WGS) entry which is preliminary data.</text>
</comment>
<gene>
    <name evidence="2" type="ORF">HJG60_012262</name>
</gene>
<sequence>MYVYVYDAWLYCTSQTLNFLNIFIFKKILFIYFWREGNGGRKGGRKRGRKTSINCLSHTPQLGMEPATQACALTGNQTSDLSLCRTMLNQLSHTGQGKTLHFLQVKGKILFQQKDSNSLKAQVMVSIF</sequence>
<dbReference type="AlphaFoldDB" id="A0A833ZEB6"/>
<name>A0A833ZEB6_9CHIR</name>
<keyword evidence="1" id="KW-1133">Transmembrane helix</keyword>
<accession>A0A833ZEB6</accession>
<reference evidence="2 3" key="1">
    <citation type="journal article" date="2020" name="Nature">
        <title>Six reference-quality genomes reveal evolution of bat adaptations.</title>
        <authorList>
            <person name="Jebb D."/>
            <person name="Huang Z."/>
            <person name="Pippel M."/>
            <person name="Hughes G.M."/>
            <person name="Lavrichenko K."/>
            <person name="Devanna P."/>
            <person name="Winkler S."/>
            <person name="Jermiin L.S."/>
            <person name="Skirmuntt E.C."/>
            <person name="Katzourakis A."/>
            <person name="Burkitt-Gray L."/>
            <person name="Ray D.A."/>
            <person name="Sullivan K.A.M."/>
            <person name="Roscito J.G."/>
            <person name="Kirilenko B.M."/>
            <person name="Davalos L.M."/>
            <person name="Corthals A.P."/>
            <person name="Power M.L."/>
            <person name="Jones G."/>
            <person name="Ransome R.D."/>
            <person name="Dechmann D.K.N."/>
            <person name="Locatelli A.G."/>
            <person name="Puechmaille S.J."/>
            <person name="Fedrigo O."/>
            <person name="Jarvis E.D."/>
            <person name="Hiller M."/>
            <person name="Vernes S.C."/>
            <person name="Myers E.W."/>
            <person name="Teeling E.C."/>
        </authorList>
    </citation>
    <scope>NUCLEOTIDE SEQUENCE [LARGE SCALE GENOMIC DNA]</scope>
    <source>
        <strain evidence="2">Bat1K_MPI-CBG_1</strain>
    </source>
</reference>